<keyword evidence="2 4" id="KW-0862">Zinc</keyword>
<proteinExistence type="inferred from homology"/>
<evidence type="ECO:0000256" key="4">
    <source>
        <dbReference type="RuleBase" id="RU361277"/>
    </source>
</evidence>
<dbReference type="GO" id="GO:0016491">
    <property type="term" value="F:oxidoreductase activity"/>
    <property type="evidence" value="ECO:0007669"/>
    <property type="project" value="UniProtKB-KW"/>
</dbReference>
<dbReference type="Proteomes" id="UP000198915">
    <property type="component" value="Unassembled WGS sequence"/>
</dbReference>
<dbReference type="PROSITE" id="PS00059">
    <property type="entry name" value="ADH_ZINC"/>
    <property type="match status" value="1"/>
</dbReference>
<comment type="similarity">
    <text evidence="4">Belongs to the zinc-containing alcohol dehydrogenase family.</text>
</comment>
<evidence type="ECO:0000256" key="2">
    <source>
        <dbReference type="ARBA" id="ARBA00022833"/>
    </source>
</evidence>
<gene>
    <name evidence="6" type="ORF">SAMN05518846_101136</name>
</gene>
<dbReference type="InterPro" id="IPR036291">
    <property type="entry name" value="NAD(P)-bd_dom_sf"/>
</dbReference>
<dbReference type="InterPro" id="IPR002328">
    <property type="entry name" value="ADH_Zn_CS"/>
</dbReference>
<dbReference type="InterPro" id="IPR013154">
    <property type="entry name" value="ADH-like_N"/>
</dbReference>
<dbReference type="SUPFAM" id="SSF50129">
    <property type="entry name" value="GroES-like"/>
    <property type="match status" value="1"/>
</dbReference>
<dbReference type="PANTHER" id="PTHR43401">
    <property type="entry name" value="L-THREONINE 3-DEHYDROGENASE"/>
    <property type="match status" value="1"/>
</dbReference>
<dbReference type="InterPro" id="IPR020843">
    <property type="entry name" value="ER"/>
</dbReference>
<dbReference type="SMART" id="SM00829">
    <property type="entry name" value="PKS_ER"/>
    <property type="match status" value="1"/>
</dbReference>
<dbReference type="PANTHER" id="PTHR43401:SF2">
    <property type="entry name" value="L-THREONINE 3-DEHYDROGENASE"/>
    <property type="match status" value="1"/>
</dbReference>
<accession>A0A1I3KZ19</accession>
<dbReference type="Gene3D" id="3.40.50.720">
    <property type="entry name" value="NAD(P)-binding Rossmann-like Domain"/>
    <property type="match status" value="1"/>
</dbReference>
<dbReference type="InterPro" id="IPR050129">
    <property type="entry name" value="Zn_alcohol_dh"/>
</dbReference>
<keyword evidence="7" id="KW-1185">Reference proteome</keyword>
<comment type="cofactor">
    <cofactor evidence="4">
        <name>Zn(2+)</name>
        <dbReference type="ChEBI" id="CHEBI:29105"/>
    </cofactor>
</comment>
<evidence type="ECO:0000259" key="5">
    <source>
        <dbReference type="SMART" id="SM00829"/>
    </source>
</evidence>
<evidence type="ECO:0000256" key="1">
    <source>
        <dbReference type="ARBA" id="ARBA00022723"/>
    </source>
</evidence>
<dbReference type="EMBL" id="FORT01000001">
    <property type="protein sequence ID" value="SFI77771.1"/>
    <property type="molecule type" value="Genomic_DNA"/>
</dbReference>
<organism evidence="6 7">
    <name type="scientific">Brevibacillus centrosporus</name>
    <dbReference type="NCBI Taxonomy" id="54910"/>
    <lineage>
        <taxon>Bacteria</taxon>
        <taxon>Bacillati</taxon>
        <taxon>Bacillota</taxon>
        <taxon>Bacilli</taxon>
        <taxon>Bacillales</taxon>
        <taxon>Paenibacillaceae</taxon>
        <taxon>Brevibacillus</taxon>
    </lineage>
</organism>
<dbReference type="Pfam" id="PF08240">
    <property type="entry name" value="ADH_N"/>
    <property type="match status" value="1"/>
</dbReference>
<evidence type="ECO:0000313" key="7">
    <source>
        <dbReference type="Proteomes" id="UP000198915"/>
    </source>
</evidence>
<keyword evidence="1 4" id="KW-0479">Metal-binding</keyword>
<dbReference type="RefSeq" id="WP_092266024.1">
    <property type="nucleotide sequence ID" value="NZ_FORT01000001.1"/>
</dbReference>
<dbReference type="STRING" id="1884381.SAMN05518846_101136"/>
<dbReference type="InterPro" id="IPR011032">
    <property type="entry name" value="GroES-like_sf"/>
</dbReference>
<dbReference type="GO" id="GO:0008270">
    <property type="term" value="F:zinc ion binding"/>
    <property type="evidence" value="ECO:0007669"/>
    <property type="project" value="InterPro"/>
</dbReference>
<name>A0A1I3KZ19_9BACL</name>
<dbReference type="CDD" id="cd08231">
    <property type="entry name" value="MDR_TM0436_like"/>
    <property type="match status" value="1"/>
</dbReference>
<sequence length="362" mass="39278">MKGKVAVMSEPGKLSFAEYGLPDPGAGAVLVKVIRTNVCGSELHIWQGHHPTKKSGVMGHEMVGEIAALGEGVVTDYAGNPVQIGDRVAAAYFITCRKCAPCQQGQMNLCENAYKHWVKDPEEAPHFHGTFGTHYYLPPDQYFYKVPDNVPDSAAASANCALSQVYFGIDKTGVRCGDTVVIQGAGGLGLNASAVAKEYGATVIVIDSVTSRLEKARQFGADHVVHMGEYDTVEKRVKAVQELTGGKGADVCMELTGVPAALNEGVNLLRYGGKYISIGNISPGQMTPFDPGLMTRKALTIYSYMRYDPWYLNKALQFISKNIKKYPFDELLDAEFDLEDVNIALDKSAAREITRATIVANR</sequence>
<evidence type="ECO:0000256" key="3">
    <source>
        <dbReference type="ARBA" id="ARBA00023002"/>
    </source>
</evidence>
<dbReference type="AlphaFoldDB" id="A0A1I3KZ19"/>
<evidence type="ECO:0000313" key="6">
    <source>
        <dbReference type="EMBL" id="SFI77771.1"/>
    </source>
</evidence>
<dbReference type="Gene3D" id="3.90.180.10">
    <property type="entry name" value="Medium-chain alcohol dehydrogenases, catalytic domain"/>
    <property type="match status" value="1"/>
</dbReference>
<protein>
    <submittedName>
        <fullName evidence="6">Threonine dehydrogenase</fullName>
    </submittedName>
</protein>
<keyword evidence="3" id="KW-0560">Oxidoreductase</keyword>
<dbReference type="SUPFAM" id="SSF51735">
    <property type="entry name" value="NAD(P)-binding Rossmann-fold domains"/>
    <property type="match status" value="1"/>
</dbReference>
<dbReference type="Pfam" id="PF00107">
    <property type="entry name" value="ADH_zinc_N"/>
    <property type="match status" value="1"/>
</dbReference>
<feature type="domain" description="Enoyl reductase (ER)" evidence="5">
    <location>
        <begin position="9"/>
        <end position="358"/>
    </location>
</feature>
<dbReference type="InterPro" id="IPR013149">
    <property type="entry name" value="ADH-like_C"/>
</dbReference>
<reference evidence="7" key="1">
    <citation type="submission" date="2016-10" db="EMBL/GenBank/DDBJ databases">
        <authorList>
            <person name="Varghese N."/>
            <person name="Submissions S."/>
        </authorList>
    </citation>
    <scope>NUCLEOTIDE SEQUENCE [LARGE SCALE GENOMIC DNA]</scope>
    <source>
        <strain evidence="7">OK042</strain>
    </source>
</reference>